<name>A0ABT2TB70_9FIRM</name>
<evidence type="ECO:0000313" key="2">
    <source>
        <dbReference type="Proteomes" id="UP001652394"/>
    </source>
</evidence>
<gene>
    <name evidence="1" type="ORF">OCV51_07630</name>
</gene>
<dbReference type="EMBL" id="JAOQJX010000009">
    <property type="protein sequence ID" value="MCU6747525.1"/>
    <property type="molecule type" value="Genomic_DNA"/>
</dbReference>
<evidence type="ECO:0000313" key="1">
    <source>
        <dbReference type="EMBL" id="MCU6747525.1"/>
    </source>
</evidence>
<protein>
    <submittedName>
        <fullName evidence="1">Uncharacterized protein</fullName>
    </submittedName>
</protein>
<keyword evidence="2" id="KW-1185">Reference proteome</keyword>
<comment type="caution">
    <text evidence="1">The sequence shown here is derived from an EMBL/GenBank/DDBJ whole genome shotgun (WGS) entry which is preliminary data.</text>
</comment>
<organism evidence="1 2">
    <name type="scientific">Faecalicatena acetigenes</name>
    <dbReference type="NCBI Taxonomy" id="2981790"/>
    <lineage>
        <taxon>Bacteria</taxon>
        <taxon>Bacillati</taxon>
        <taxon>Bacillota</taxon>
        <taxon>Clostridia</taxon>
        <taxon>Lachnospirales</taxon>
        <taxon>Lachnospiraceae</taxon>
        <taxon>Faecalicatena</taxon>
    </lineage>
</organism>
<dbReference type="Proteomes" id="UP001652394">
    <property type="component" value="Unassembled WGS sequence"/>
</dbReference>
<accession>A0ABT2TB70</accession>
<sequence>MKDILSLIDAEDEDIVEVIKEDSGEVITSGKWFEDNILQYSQTDSSAKEGYRFRLCEGYSELEERYKNAINKIGRKNLLMLPDKTKEILKQTTNLEEKVLLLEEIAEKGLLAVKKEEALDNYKAARDK</sequence>
<proteinExistence type="predicted"/>
<dbReference type="RefSeq" id="WP_059067848.1">
    <property type="nucleotide sequence ID" value="NZ_JAOQJX010000009.1"/>
</dbReference>
<reference evidence="1 2" key="1">
    <citation type="journal article" date="2021" name="ISME Commun">
        <title>Automated analysis of genomic sequences facilitates high-throughput and comprehensive description of bacteria.</title>
        <authorList>
            <person name="Hitch T.C.A."/>
        </authorList>
    </citation>
    <scope>NUCLEOTIDE SEQUENCE [LARGE SCALE GENOMIC DNA]</scope>
    <source>
        <strain evidence="1 2">H2_18</strain>
    </source>
</reference>